<proteinExistence type="predicted"/>
<gene>
    <name evidence="1" type="ORF">SAMN04489745_0089</name>
</gene>
<evidence type="ECO:0000313" key="2">
    <source>
        <dbReference type="Proteomes" id="UP000182652"/>
    </source>
</evidence>
<evidence type="ECO:0000313" key="1">
    <source>
        <dbReference type="EMBL" id="SEB29877.1"/>
    </source>
</evidence>
<protein>
    <submittedName>
        <fullName evidence="1">Uncharacterized protein</fullName>
    </submittedName>
</protein>
<dbReference type="EMBL" id="FNSN01000002">
    <property type="protein sequence ID" value="SEB29877.1"/>
    <property type="molecule type" value="Genomic_DNA"/>
</dbReference>
<dbReference type="AlphaFoldDB" id="A0A1H4I724"/>
<organism evidence="1 2">
    <name type="scientific">Arthrobacter woluwensis</name>
    <dbReference type="NCBI Taxonomy" id="156980"/>
    <lineage>
        <taxon>Bacteria</taxon>
        <taxon>Bacillati</taxon>
        <taxon>Actinomycetota</taxon>
        <taxon>Actinomycetes</taxon>
        <taxon>Micrococcales</taxon>
        <taxon>Micrococcaceae</taxon>
        <taxon>Arthrobacter</taxon>
    </lineage>
</organism>
<name>A0A1H4I724_9MICC</name>
<sequence>MILFYLSPHKNIPGHTVGEARILRTSRWWTCSDASLAEHGDFALAEEAGIIEGIYEIEGWRRDPNVNNKAVLDLSRLAPGHPMLAWVGRKSPIPRKRGARNNFRYMTIKGAAFTPDGLDWTRE</sequence>
<accession>A0A1H4I724</accession>
<dbReference type="RefSeq" id="WP_066217223.1">
    <property type="nucleotide sequence ID" value="NZ_FNSN01000002.1"/>
</dbReference>
<dbReference type="STRING" id="156980.SAMN04489745_0089"/>
<keyword evidence="2" id="KW-1185">Reference proteome</keyword>
<dbReference type="Proteomes" id="UP000182652">
    <property type="component" value="Unassembled WGS sequence"/>
</dbReference>
<reference evidence="1 2" key="1">
    <citation type="submission" date="2016-10" db="EMBL/GenBank/DDBJ databases">
        <authorList>
            <person name="de Groot N.N."/>
        </authorList>
    </citation>
    <scope>NUCLEOTIDE SEQUENCE [LARGE SCALE GENOMIC DNA]</scope>
    <source>
        <strain evidence="1 2">DSM 10495</strain>
    </source>
</reference>